<feature type="compositionally biased region" description="Low complexity" evidence="1">
    <location>
        <begin position="180"/>
        <end position="200"/>
    </location>
</feature>
<evidence type="ECO:0000313" key="3">
    <source>
        <dbReference type="Proteomes" id="UP000309544"/>
    </source>
</evidence>
<evidence type="ECO:0008006" key="4">
    <source>
        <dbReference type="Google" id="ProtNLM"/>
    </source>
</evidence>
<name>A0A5C4S1H7_PROVB</name>
<feature type="region of interest" description="Disordered" evidence="1">
    <location>
        <begin position="176"/>
        <end position="281"/>
    </location>
</feature>
<organism evidence="2 3">
    <name type="scientific">Prosthecochloris vibrioformis</name>
    <name type="common">Chlorobium vibrioforme</name>
    <dbReference type="NCBI Taxonomy" id="1098"/>
    <lineage>
        <taxon>Bacteria</taxon>
        <taxon>Pseudomonadati</taxon>
        <taxon>Chlorobiota</taxon>
        <taxon>Chlorobiia</taxon>
        <taxon>Chlorobiales</taxon>
        <taxon>Chlorobiaceae</taxon>
        <taxon>Prosthecochloris</taxon>
    </lineage>
</organism>
<reference evidence="2 3" key="1">
    <citation type="submission" date="2019-05" db="EMBL/GenBank/DDBJ databases">
        <title>Draft Whole-Genome sequence of the green sulfur bacterium Prosthecochloris vibrioformis DSM 260.</title>
        <authorList>
            <person name="Meyer T.E."/>
            <person name="Kyndt J.A."/>
        </authorList>
    </citation>
    <scope>NUCLEOTIDE SEQUENCE [LARGE SCALE GENOMIC DNA]</scope>
    <source>
        <strain evidence="2 3">DSM 260</strain>
    </source>
</reference>
<feature type="compositionally biased region" description="Basic and acidic residues" evidence="1">
    <location>
        <begin position="237"/>
        <end position="255"/>
    </location>
</feature>
<accession>A0A5C4S1H7</accession>
<gene>
    <name evidence="2" type="ORF">FGF68_03585</name>
</gene>
<proteinExistence type="predicted"/>
<comment type="caution">
    <text evidence="2">The sequence shown here is derived from an EMBL/GenBank/DDBJ whole genome shotgun (WGS) entry which is preliminary data.</text>
</comment>
<keyword evidence="3" id="KW-1185">Reference proteome</keyword>
<dbReference type="EMBL" id="VDCI01000002">
    <property type="protein sequence ID" value="TNJ37314.1"/>
    <property type="molecule type" value="Genomic_DNA"/>
</dbReference>
<dbReference type="Proteomes" id="UP000309544">
    <property type="component" value="Unassembled WGS sequence"/>
</dbReference>
<evidence type="ECO:0000313" key="2">
    <source>
        <dbReference type="EMBL" id="TNJ37314.1"/>
    </source>
</evidence>
<evidence type="ECO:0000256" key="1">
    <source>
        <dbReference type="SAM" id="MobiDB-lite"/>
    </source>
</evidence>
<protein>
    <recommendedName>
        <fullName evidence="4">Chlorosome envelope protein H</fullName>
    </recommendedName>
</protein>
<sequence length="281" mass="29570">MAEELNKPSGAPAPKTIPAKHPPTKAPEEGITGDIPMLMENIGVLIDSTVTSVSDMLTKATRITSQTIDNVTLAINSDAVKKLGDNIGSASETAMQSVNAALHSEQLQNSITQLGNAVTTITDAIDAAVNSPQTREFMDNLGNGMQQLMSGAGTQIAGTCTEHHHKKAVEIPYSHKKTEPAVAQAPAAAEAPAPALAKTPEPVKEPETSSPAPQKAIEPETKPEPPVAAPVTTAVPQEEKKPQAAEQQKKPEQGWKNKQKRRGGGDPSRKGTFPRSKGPNK</sequence>
<dbReference type="RefSeq" id="WP_139626278.1">
    <property type="nucleotide sequence ID" value="NZ_VDCI01000002.1"/>
</dbReference>
<dbReference type="AlphaFoldDB" id="A0A5C4S1H7"/>
<feature type="region of interest" description="Disordered" evidence="1">
    <location>
        <begin position="1"/>
        <end position="30"/>
    </location>
</feature>